<evidence type="ECO:0000256" key="3">
    <source>
        <dbReference type="PIRSR" id="PIRSR601461-1"/>
    </source>
</evidence>
<keyword evidence="7" id="KW-1185">Reference proteome</keyword>
<dbReference type="PROSITE" id="PS00141">
    <property type="entry name" value="ASP_PROTEASE"/>
    <property type="match status" value="1"/>
</dbReference>
<sequence>MLTLLFQLAEARNWKHNPANNERGEIKVSFTTKLQNSVTSTGALNANQQAYTLQGNVGVGTPPQFFNVLFDTGSDLFWITNKDCIGECGNNMFDSMASSTFKKNGSDTFISYGDGTTVDCALAQDTVQIGGTVMNNIPICLAYDVSTQTGITDGLIGLAVPGDKPSGADIFSALTQQAASGKNLASFWYDRSENLDPNGKAGEIMFGGIDSTRYTPPISWIQVDSKENWFTDLESISYNGQIVYSLQTSILFDTGTTVAIVPYEVFAQLNQTMNMDENNLVDCSKAKSFPPITFTWKDASVTLTWDQQIIVDMPTKSCMSIFYPGRGSTDDPLILGAQFLRNFYSIFDYGSNSTGARVGLAKPSDSFTMTLPNSSGAVRYSMLAACISIFAILI</sequence>
<dbReference type="InterPro" id="IPR001461">
    <property type="entry name" value="Aspartic_peptidase_A1"/>
</dbReference>
<organism evidence="6 7">
    <name type="scientific">Boothiomyces macroporosus</name>
    <dbReference type="NCBI Taxonomy" id="261099"/>
    <lineage>
        <taxon>Eukaryota</taxon>
        <taxon>Fungi</taxon>
        <taxon>Fungi incertae sedis</taxon>
        <taxon>Chytridiomycota</taxon>
        <taxon>Chytridiomycota incertae sedis</taxon>
        <taxon>Chytridiomycetes</taxon>
        <taxon>Rhizophydiales</taxon>
        <taxon>Terramycetaceae</taxon>
        <taxon>Boothiomyces</taxon>
    </lineage>
</organism>
<evidence type="ECO:0000259" key="5">
    <source>
        <dbReference type="PROSITE" id="PS51767"/>
    </source>
</evidence>
<evidence type="ECO:0000256" key="4">
    <source>
        <dbReference type="RuleBase" id="RU000454"/>
    </source>
</evidence>
<dbReference type="PRINTS" id="PR00792">
    <property type="entry name" value="PEPSIN"/>
</dbReference>
<feature type="active site" evidence="3">
    <location>
        <position position="71"/>
    </location>
</feature>
<dbReference type="PANTHER" id="PTHR47966:SF51">
    <property type="entry name" value="BETA-SITE APP-CLEAVING ENZYME, ISOFORM A-RELATED"/>
    <property type="match status" value="1"/>
</dbReference>
<proteinExistence type="inferred from homology"/>
<dbReference type="Gene3D" id="2.40.70.10">
    <property type="entry name" value="Acid Proteases"/>
    <property type="match status" value="2"/>
</dbReference>
<dbReference type="PANTHER" id="PTHR47966">
    <property type="entry name" value="BETA-SITE APP-CLEAVING ENZYME, ISOFORM A-RELATED"/>
    <property type="match status" value="1"/>
</dbReference>
<reference evidence="6" key="1">
    <citation type="submission" date="2020-05" db="EMBL/GenBank/DDBJ databases">
        <title>Phylogenomic resolution of chytrid fungi.</title>
        <authorList>
            <person name="Stajich J.E."/>
            <person name="Amses K."/>
            <person name="Simmons R."/>
            <person name="Seto K."/>
            <person name="Myers J."/>
            <person name="Bonds A."/>
            <person name="Quandt C.A."/>
            <person name="Barry K."/>
            <person name="Liu P."/>
            <person name="Grigoriev I."/>
            <person name="Longcore J.E."/>
            <person name="James T.Y."/>
        </authorList>
    </citation>
    <scope>NUCLEOTIDE SEQUENCE</scope>
    <source>
        <strain evidence="6">PLAUS21</strain>
    </source>
</reference>
<keyword evidence="4" id="KW-0378">Hydrolase</keyword>
<dbReference type="Pfam" id="PF00026">
    <property type="entry name" value="Asp"/>
    <property type="match status" value="1"/>
</dbReference>
<keyword evidence="4" id="KW-0645">Protease</keyword>
<dbReference type="Proteomes" id="UP001210925">
    <property type="component" value="Unassembled WGS sequence"/>
</dbReference>
<dbReference type="InterPro" id="IPR034164">
    <property type="entry name" value="Pepsin-like_dom"/>
</dbReference>
<dbReference type="InterPro" id="IPR033121">
    <property type="entry name" value="PEPTIDASE_A1"/>
</dbReference>
<accession>A0AAD5UCK0</accession>
<dbReference type="EMBL" id="JADGKB010000102">
    <property type="protein sequence ID" value="KAJ3253724.1"/>
    <property type="molecule type" value="Genomic_DNA"/>
</dbReference>
<evidence type="ECO:0000256" key="1">
    <source>
        <dbReference type="ARBA" id="ARBA00007447"/>
    </source>
</evidence>
<protein>
    <recommendedName>
        <fullName evidence="5">Peptidase A1 domain-containing protein</fullName>
    </recommendedName>
</protein>
<comment type="caution">
    <text evidence="6">The sequence shown here is derived from an EMBL/GenBank/DDBJ whole genome shotgun (WGS) entry which is preliminary data.</text>
</comment>
<evidence type="ECO:0000313" key="6">
    <source>
        <dbReference type="EMBL" id="KAJ3253724.1"/>
    </source>
</evidence>
<keyword evidence="2 4" id="KW-0064">Aspartyl protease</keyword>
<dbReference type="CDD" id="cd05471">
    <property type="entry name" value="pepsin_like"/>
    <property type="match status" value="1"/>
</dbReference>
<gene>
    <name evidence="6" type="ORF">HK103_000382</name>
</gene>
<evidence type="ECO:0000313" key="7">
    <source>
        <dbReference type="Proteomes" id="UP001210925"/>
    </source>
</evidence>
<dbReference type="AlphaFoldDB" id="A0AAD5UCK0"/>
<evidence type="ECO:0000256" key="2">
    <source>
        <dbReference type="ARBA" id="ARBA00022750"/>
    </source>
</evidence>
<dbReference type="InterPro" id="IPR001969">
    <property type="entry name" value="Aspartic_peptidase_AS"/>
</dbReference>
<dbReference type="GO" id="GO:0004190">
    <property type="term" value="F:aspartic-type endopeptidase activity"/>
    <property type="evidence" value="ECO:0007669"/>
    <property type="project" value="UniProtKB-KW"/>
</dbReference>
<dbReference type="SUPFAM" id="SSF50630">
    <property type="entry name" value="Acid proteases"/>
    <property type="match status" value="1"/>
</dbReference>
<dbReference type="InterPro" id="IPR021109">
    <property type="entry name" value="Peptidase_aspartic_dom_sf"/>
</dbReference>
<name>A0AAD5UCK0_9FUNG</name>
<feature type="active site" evidence="3">
    <location>
        <position position="253"/>
    </location>
</feature>
<feature type="domain" description="Peptidase A1" evidence="5">
    <location>
        <begin position="53"/>
        <end position="361"/>
    </location>
</feature>
<dbReference type="GO" id="GO:0006508">
    <property type="term" value="P:proteolysis"/>
    <property type="evidence" value="ECO:0007669"/>
    <property type="project" value="UniProtKB-KW"/>
</dbReference>
<comment type="similarity">
    <text evidence="1 4">Belongs to the peptidase A1 family.</text>
</comment>
<dbReference type="PROSITE" id="PS51767">
    <property type="entry name" value="PEPTIDASE_A1"/>
    <property type="match status" value="1"/>
</dbReference>